<dbReference type="SUPFAM" id="SSF52540">
    <property type="entry name" value="P-loop containing nucleoside triphosphate hydrolases"/>
    <property type="match status" value="1"/>
</dbReference>
<evidence type="ECO:0000313" key="3">
    <source>
        <dbReference type="WBParaSite" id="Smp_329420.1"/>
    </source>
</evidence>
<dbReference type="SUPFAM" id="SSF81383">
    <property type="entry name" value="F-box domain"/>
    <property type="match status" value="1"/>
</dbReference>
<sequence>MYSIPTEILYQIYNKLNINDLNNCSLVCKQWNQLINDIYIWLPKCYKKLKKTYWMDETILILLKLCGINNIQLFLENKQSINQLHFKSGYYMRKLYNYLKLLSNNNDIKKNQINKNIIDYYKCIMIGPGIDSSNINRLLINYILNWSILDQIPDDFIIPNINLGIISELIGINIMIQLPNLNNYILNTLIKMTCIIPKNGELLEDKNRISGKYLLYNEKNDNNNIDQINFLPEINILLKECHVILYIIDITKSIIDELNWEQITKEIILILNSLNVNQSLLIIGAGNKYDKEECISLIDLVSKLQCILFKNFTFDSLEEQMILKIPNAQWRIWLTSSNGLDYDNLANMINWGLYRNNDNDNIKV</sequence>
<dbReference type="InterPro" id="IPR036047">
    <property type="entry name" value="F-box-like_dom_sf"/>
</dbReference>
<keyword evidence="2" id="KW-1185">Reference proteome</keyword>
<dbReference type="InterPro" id="IPR027417">
    <property type="entry name" value="P-loop_NTPase"/>
</dbReference>
<dbReference type="InterPro" id="IPR001810">
    <property type="entry name" value="F-box_dom"/>
</dbReference>
<protein>
    <submittedName>
        <fullName evidence="3">F-box domain-containing protein</fullName>
    </submittedName>
</protein>
<dbReference type="SMART" id="SM00256">
    <property type="entry name" value="FBOX"/>
    <property type="match status" value="1"/>
</dbReference>
<dbReference type="AlphaFoldDB" id="A0A5K4FAZ1"/>
<reference evidence="2" key="1">
    <citation type="journal article" date="2012" name="PLoS Negl. Trop. Dis.">
        <title>A systematically improved high quality genome and transcriptome of the human blood fluke Schistosoma mansoni.</title>
        <authorList>
            <person name="Protasio A.V."/>
            <person name="Tsai I.J."/>
            <person name="Babbage A."/>
            <person name="Nichol S."/>
            <person name="Hunt M."/>
            <person name="Aslett M.A."/>
            <person name="De Silva N."/>
            <person name="Velarde G.S."/>
            <person name="Anderson T.J."/>
            <person name="Clark R.C."/>
            <person name="Davidson C."/>
            <person name="Dillon G.P."/>
            <person name="Holroyd N.E."/>
            <person name="LoVerde P.T."/>
            <person name="Lloyd C."/>
            <person name="McQuillan J."/>
            <person name="Oliveira G."/>
            <person name="Otto T.D."/>
            <person name="Parker-Manuel S.J."/>
            <person name="Quail M.A."/>
            <person name="Wilson R.A."/>
            <person name="Zerlotini A."/>
            <person name="Dunne D.W."/>
            <person name="Berriman M."/>
        </authorList>
    </citation>
    <scope>NUCLEOTIDE SEQUENCE [LARGE SCALE GENOMIC DNA]</scope>
    <source>
        <strain evidence="2">Puerto Rican</strain>
    </source>
</reference>
<accession>A0A5K4FAZ1</accession>
<dbReference type="InParanoid" id="A0A5K4FAZ1"/>
<evidence type="ECO:0000259" key="1">
    <source>
        <dbReference type="PROSITE" id="PS50181"/>
    </source>
</evidence>
<reference evidence="3" key="2">
    <citation type="submission" date="2019-11" db="UniProtKB">
        <authorList>
            <consortium name="WormBaseParasite"/>
        </authorList>
    </citation>
    <scope>IDENTIFICATION</scope>
    <source>
        <strain evidence="3">Puerto Rican</strain>
    </source>
</reference>
<dbReference type="Pfam" id="PF12937">
    <property type="entry name" value="F-box-like"/>
    <property type="match status" value="1"/>
</dbReference>
<organism evidence="2 3">
    <name type="scientific">Schistosoma mansoni</name>
    <name type="common">Blood fluke</name>
    <dbReference type="NCBI Taxonomy" id="6183"/>
    <lineage>
        <taxon>Eukaryota</taxon>
        <taxon>Metazoa</taxon>
        <taxon>Spiralia</taxon>
        <taxon>Lophotrochozoa</taxon>
        <taxon>Platyhelminthes</taxon>
        <taxon>Trematoda</taxon>
        <taxon>Digenea</taxon>
        <taxon>Strigeidida</taxon>
        <taxon>Schistosomatoidea</taxon>
        <taxon>Schistosomatidae</taxon>
        <taxon>Schistosoma</taxon>
    </lineage>
</organism>
<proteinExistence type="predicted"/>
<name>A0A5K4FAZ1_SCHMA</name>
<dbReference type="WBParaSite" id="Smp_329420.1">
    <property type="protein sequence ID" value="Smp_329420.1"/>
    <property type="gene ID" value="Smp_329420"/>
</dbReference>
<dbReference type="Proteomes" id="UP000008854">
    <property type="component" value="Unassembled WGS sequence"/>
</dbReference>
<dbReference type="Gene3D" id="1.20.1280.50">
    <property type="match status" value="1"/>
</dbReference>
<evidence type="ECO:0000313" key="2">
    <source>
        <dbReference type="Proteomes" id="UP000008854"/>
    </source>
</evidence>
<dbReference type="PROSITE" id="PS50181">
    <property type="entry name" value="FBOX"/>
    <property type="match status" value="1"/>
</dbReference>
<feature type="domain" description="F-box" evidence="1">
    <location>
        <begin position="1"/>
        <end position="49"/>
    </location>
</feature>